<evidence type="ECO:0000259" key="2">
    <source>
        <dbReference type="Pfam" id="PF02829"/>
    </source>
</evidence>
<dbReference type="PANTHER" id="PTHR40068">
    <property type="entry name" value="TRANSCRIPTION REPRESSOR NIAR-RELATED"/>
    <property type="match status" value="1"/>
</dbReference>
<dbReference type="Pfam" id="PF08279">
    <property type="entry name" value="HTH_11"/>
    <property type="match status" value="1"/>
</dbReference>
<dbReference type="PIRSF" id="PIRSF037847">
    <property type="entry name" value="NiaR"/>
    <property type="match status" value="1"/>
</dbReference>
<dbReference type="Proteomes" id="UP000030993">
    <property type="component" value="Unassembled WGS sequence"/>
</dbReference>
<sequence length="178" mass="20080">MDTQERRDLLLEALKRSKCPLTGGYLSKKFNVSRQIIVGDISVIRAGGVTVYATPRGYVLPEDEEIHGIVGIIACKHGSDMMRRELEIIVDNGGYVRDVIVEHPLYGEIRADLMLRNRHDVEVFDNRMKECDGMPLSIVTQGVHLHTIEVPDQDSLDRIKKKLREEGICANLSANNQK</sequence>
<feature type="binding site" evidence="1">
    <location>
        <position position="85"/>
    </location>
    <ligand>
        <name>Ni(2+)</name>
        <dbReference type="ChEBI" id="CHEBI:49786"/>
    </ligand>
</feature>
<protein>
    <submittedName>
        <fullName evidence="4">Transcriptional regulator</fullName>
    </submittedName>
</protein>
<evidence type="ECO:0000259" key="3">
    <source>
        <dbReference type="Pfam" id="PF08279"/>
    </source>
</evidence>
<dbReference type="GO" id="GO:0046872">
    <property type="term" value="F:metal ion binding"/>
    <property type="evidence" value="ECO:0007669"/>
    <property type="project" value="UniProtKB-KW"/>
</dbReference>
<feature type="domain" description="3H" evidence="2">
    <location>
        <begin position="73"/>
        <end position="168"/>
    </location>
</feature>
<evidence type="ECO:0000256" key="1">
    <source>
        <dbReference type="PIRSR" id="PIRSR037847-1"/>
    </source>
</evidence>
<dbReference type="Pfam" id="PF02829">
    <property type="entry name" value="3H"/>
    <property type="match status" value="1"/>
</dbReference>
<feature type="binding site" evidence="1">
    <location>
        <position position="77"/>
    </location>
    <ligand>
        <name>Ni(2+)</name>
        <dbReference type="ChEBI" id="CHEBI:49786"/>
    </ligand>
</feature>
<feature type="binding site" evidence="1">
    <location>
        <position position="144"/>
    </location>
    <ligand>
        <name>Ni(2+)</name>
        <dbReference type="ChEBI" id="CHEBI:49786"/>
    </ligand>
</feature>
<keyword evidence="5" id="KW-1185">Reference proteome</keyword>
<dbReference type="EMBL" id="JSCE01000059">
    <property type="protein sequence ID" value="KHM52724.1"/>
    <property type="molecule type" value="Genomic_DNA"/>
</dbReference>
<organism evidence="4 5">
    <name type="scientific">Anaerovibrio lipolyticus</name>
    <dbReference type="NCBI Taxonomy" id="82374"/>
    <lineage>
        <taxon>Bacteria</taxon>
        <taxon>Bacillati</taxon>
        <taxon>Bacillota</taxon>
        <taxon>Negativicutes</taxon>
        <taxon>Selenomonadales</taxon>
        <taxon>Selenomonadaceae</taxon>
        <taxon>Anaerovibrio</taxon>
    </lineage>
</organism>
<gene>
    <name evidence="4" type="ORF">NZ47_03025</name>
</gene>
<keyword evidence="1" id="KW-0479">Metal-binding</keyword>
<dbReference type="SUPFAM" id="SSF75500">
    <property type="entry name" value="Putative transcriptional regulator TM1602, C-terminal domain"/>
    <property type="match status" value="1"/>
</dbReference>
<feature type="domain" description="Helix-turn-helix type 11" evidence="3">
    <location>
        <begin position="6"/>
        <end position="58"/>
    </location>
</feature>
<dbReference type="eggNOG" id="COG1827">
    <property type="taxonomic scope" value="Bacteria"/>
</dbReference>
<dbReference type="InterPro" id="IPR036390">
    <property type="entry name" value="WH_DNA-bd_sf"/>
</dbReference>
<proteinExistence type="predicted"/>
<comment type="caution">
    <text evidence="4">The sequence shown here is derived from an EMBL/GenBank/DDBJ whole genome shotgun (WGS) entry which is preliminary data.</text>
</comment>
<feature type="binding site" evidence="1">
    <location>
        <position position="146"/>
    </location>
    <ligand>
        <name>Ni(2+)</name>
        <dbReference type="ChEBI" id="CHEBI:49786"/>
    </ligand>
</feature>
<dbReference type="InterPro" id="IPR026043">
    <property type="entry name" value="NadR"/>
</dbReference>
<reference evidence="4 5" key="1">
    <citation type="journal article" date="2013" name="PLoS ONE">
        <title>Identification and characterization of three novel lipases belonging to families II and V from Anaerovibrio lipolyticus 5ST.</title>
        <authorList>
            <person name="Prive F."/>
            <person name="Kaderbhai N.N."/>
            <person name="Girdwood S."/>
            <person name="Worgan H.J."/>
            <person name="Pinloche E."/>
            <person name="Scollan N.D."/>
            <person name="Huws S.A."/>
            <person name="Newbold C.J."/>
        </authorList>
    </citation>
    <scope>NUCLEOTIDE SEQUENCE [LARGE SCALE GENOMIC DNA]</scope>
    <source>
        <strain evidence="4 5">5S</strain>
    </source>
</reference>
<evidence type="ECO:0000313" key="5">
    <source>
        <dbReference type="Proteomes" id="UP000030993"/>
    </source>
</evidence>
<dbReference type="SUPFAM" id="SSF46785">
    <property type="entry name" value="Winged helix' DNA-binding domain"/>
    <property type="match status" value="1"/>
</dbReference>
<dbReference type="InterPro" id="IPR004173">
    <property type="entry name" value="3H_domain"/>
</dbReference>
<dbReference type="AlphaFoldDB" id="A0A0B2JYU3"/>
<dbReference type="PANTHER" id="PTHR40068:SF1">
    <property type="entry name" value="TRANSCRIPTION REPRESSOR NIAR-RELATED"/>
    <property type="match status" value="1"/>
</dbReference>
<accession>A0A0B2JYU3</accession>
<keyword evidence="1" id="KW-0533">Nickel</keyword>
<dbReference type="Gene3D" id="1.10.10.10">
    <property type="entry name" value="Winged helix-like DNA-binding domain superfamily/Winged helix DNA-binding domain"/>
    <property type="match status" value="1"/>
</dbReference>
<evidence type="ECO:0000313" key="4">
    <source>
        <dbReference type="EMBL" id="KHM52724.1"/>
    </source>
</evidence>
<name>A0A0B2JYU3_9FIRM</name>
<dbReference type="InterPro" id="IPR036388">
    <property type="entry name" value="WH-like_DNA-bd_sf"/>
</dbReference>
<dbReference type="RefSeq" id="WP_039206294.1">
    <property type="nucleotide sequence ID" value="NZ_JSCE01000059.1"/>
</dbReference>
<dbReference type="InterPro" id="IPR035922">
    <property type="entry name" value="3H_dom_sf"/>
</dbReference>
<dbReference type="Gene3D" id="3.30.1340.20">
    <property type="entry name" value="3H domain"/>
    <property type="match status" value="1"/>
</dbReference>
<dbReference type="InterPro" id="IPR013196">
    <property type="entry name" value="HTH_11"/>
</dbReference>